<proteinExistence type="predicted"/>
<accession>A0A1D1VH71</accession>
<evidence type="ECO:0000256" key="1">
    <source>
        <dbReference type="SAM" id="Phobius"/>
    </source>
</evidence>
<sequence>MALSSEAKLLVASMILWLIIVILGFPQAIGIGLAVSRLNGCPLFSDFTNYGPMYGDMQRCNYVTYMPVIISICLGIILFIYHAALVSQAVRHPELGTRTNSTALILLTLLGLILTLIGAGLTSGGLYYFCQSNRVLMQQFFGRPLTCTSGQPGLPGLFRGYDPYYDLQATEVCYWLAVLAWLALFIITVMRSRRAIQDTVDRPGGGSAFRGVTLIPGQKAGKRGEPFPPSGTTTVTIQERTPISQFETKTRHLETAA</sequence>
<name>A0A1D1VH71_RAMVA</name>
<protein>
    <submittedName>
        <fullName evidence="2">Uncharacterized protein</fullName>
    </submittedName>
</protein>
<dbReference type="OrthoDB" id="10515279at2759"/>
<keyword evidence="3" id="KW-1185">Reference proteome</keyword>
<dbReference type="EMBL" id="BDGG01000006">
    <property type="protein sequence ID" value="GAV00136.1"/>
    <property type="molecule type" value="Genomic_DNA"/>
</dbReference>
<feature type="transmembrane region" description="Helical" evidence="1">
    <location>
        <begin position="104"/>
        <end position="129"/>
    </location>
</feature>
<keyword evidence="1" id="KW-0812">Transmembrane</keyword>
<reference evidence="2 3" key="1">
    <citation type="journal article" date="2016" name="Nat. Commun.">
        <title>Extremotolerant tardigrade genome and improved radiotolerance of human cultured cells by tardigrade-unique protein.</title>
        <authorList>
            <person name="Hashimoto T."/>
            <person name="Horikawa D.D."/>
            <person name="Saito Y."/>
            <person name="Kuwahara H."/>
            <person name="Kozuka-Hata H."/>
            <person name="Shin-I T."/>
            <person name="Minakuchi Y."/>
            <person name="Ohishi K."/>
            <person name="Motoyama A."/>
            <person name="Aizu T."/>
            <person name="Enomoto A."/>
            <person name="Kondo K."/>
            <person name="Tanaka S."/>
            <person name="Hara Y."/>
            <person name="Koshikawa S."/>
            <person name="Sagara H."/>
            <person name="Miura T."/>
            <person name="Yokobori S."/>
            <person name="Miyagawa K."/>
            <person name="Suzuki Y."/>
            <person name="Kubo T."/>
            <person name="Oyama M."/>
            <person name="Kohara Y."/>
            <person name="Fujiyama A."/>
            <person name="Arakawa K."/>
            <person name="Katayama T."/>
            <person name="Toyoda A."/>
            <person name="Kunieda T."/>
        </authorList>
    </citation>
    <scope>NUCLEOTIDE SEQUENCE [LARGE SCALE GENOMIC DNA]</scope>
    <source>
        <strain evidence="2 3">YOKOZUNA-1</strain>
    </source>
</reference>
<gene>
    <name evidence="2" type="primary">RvY_11027-1</name>
    <name evidence="2" type="synonym">RvY_11027.1</name>
    <name evidence="2" type="ORF">RvY_11027</name>
</gene>
<evidence type="ECO:0000313" key="2">
    <source>
        <dbReference type="EMBL" id="GAV00136.1"/>
    </source>
</evidence>
<organism evidence="2 3">
    <name type="scientific">Ramazzottius varieornatus</name>
    <name type="common">Water bear</name>
    <name type="synonym">Tardigrade</name>
    <dbReference type="NCBI Taxonomy" id="947166"/>
    <lineage>
        <taxon>Eukaryota</taxon>
        <taxon>Metazoa</taxon>
        <taxon>Ecdysozoa</taxon>
        <taxon>Tardigrada</taxon>
        <taxon>Eutardigrada</taxon>
        <taxon>Parachela</taxon>
        <taxon>Hypsibioidea</taxon>
        <taxon>Ramazzottiidae</taxon>
        <taxon>Ramazzottius</taxon>
    </lineage>
</organism>
<feature type="transmembrane region" description="Helical" evidence="1">
    <location>
        <begin position="172"/>
        <end position="190"/>
    </location>
</feature>
<dbReference type="AlphaFoldDB" id="A0A1D1VH71"/>
<keyword evidence="1" id="KW-0472">Membrane</keyword>
<feature type="transmembrane region" description="Helical" evidence="1">
    <location>
        <begin position="62"/>
        <end position="84"/>
    </location>
</feature>
<comment type="caution">
    <text evidence="2">The sequence shown here is derived from an EMBL/GenBank/DDBJ whole genome shotgun (WGS) entry which is preliminary data.</text>
</comment>
<dbReference type="Proteomes" id="UP000186922">
    <property type="component" value="Unassembled WGS sequence"/>
</dbReference>
<keyword evidence="1" id="KW-1133">Transmembrane helix</keyword>
<feature type="transmembrane region" description="Helical" evidence="1">
    <location>
        <begin position="9"/>
        <end position="35"/>
    </location>
</feature>
<evidence type="ECO:0000313" key="3">
    <source>
        <dbReference type="Proteomes" id="UP000186922"/>
    </source>
</evidence>